<dbReference type="AlphaFoldDB" id="A0A1J4P410"/>
<feature type="transmembrane region" description="Helical" evidence="1">
    <location>
        <begin position="48"/>
        <end position="67"/>
    </location>
</feature>
<evidence type="ECO:0000313" key="2">
    <source>
        <dbReference type="EMBL" id="OIJ69487.1"/>
    </source>
</evidence>
<proteinExistence type="predicted"/>
<feature type="transmembrane region" description="Helical" evidence="1">
    <location>
        <begin position="138"/>
        <end position="159"/>
    </location>
</feature>
<reference evidence="2" key="1">
    <citation type="submission" date="2016-10" db="EMBL/GenBank/DDBJ databases">
        <title>Genome sequence of Streptomyces mangrovisoli MUSC 149.</title>
        <authorList>
            <person name="Lee L.-H."/>
            <person name="Ser H.-L."/>
        </authorList>
    </citation>
    <scope>NUCLEOTIDE SEQUENCE [LARGE SCALE GENOMIC DNA]</scope>
    <source>
        <strain evidence="2">MUSC 149</strain>
    </source>
</reference>
<dbReference type="STRING" id="1428628.WN71_002545"/>
<evidence type="ECO:0000256" key="1">
    <source>
        <dbReference type="SAM" id="Phobius"/>
    </source>
</evidence>
<evidence type="ECO:0000313" key="3">
    <source>
        <dbReference type="Proteomes" id="UP000034196"/>
    </source>
</evidence>
<accession>A0A1J4P410</accession>
<organism evidence="2 3">
    <name type="scientific">Streptomyces mangrovisoli</name>
    <dbReference type="NCBI Taxonomy" id="1428628"/>
    <lineage>
        <taxon>Bacteria</taxon>
        <taxon>Bacillati</taxon>
        <taxon>Actinomycetota</taxon>
        <taxon>Actinomycetes</taxon>
        <taxon>Kitasatosporales</taxon>
        <taxon>Streptomycetaceae</taxon>
        <taxon>Streptomyces</taxon>
    </lineage>
</organism>
<sequence>MPGPTSSGALLYARSRALPHALAAAGVTAVLAAGAARLPGVRAEPDRVLFVVVLWALGAASVIGASLHAECAELDGTAARRWWRWRLAHLLGLTGSAACAAAVALPTPALAVVLALACTGVTAAAAALLGARVCWLPAVVVAGVAGVASGGDAGALRAWPAGPGGWSVALALFAAGGALHVVRGARPEGPRGG</sequence>
<keyword evidence="1" id="KW-0472">Membrane</keyword>
<dbReference type="Proteomes" id="UP000034196">
    <property type="component" value="Unassembled WGS sequence"/>
</dbReference>
<name>A0A1J4P410_9ACTN</name>
<gene>
    <name evidence="2" type="ORF">WN71_002545</name>
</gene>
<comment type="caution">
    <text evidence="2">The sequence shown here is derived from an EMBL/GenBank/DDBJ whole genome shotgun (WGS) entry which is preliminary data.</text>
</comment>
<keyword evidence="3" id="KW-1185">Reference proteome</keyword>
<protein>
    <submittedName>
        <fullName evidence="2">Uncharacterized protein</fullName>
    </submittedName>
</protein>
<keyword evidence="1" id="KW-0812">Transmembrane</keyword>
<keyword evidence="1" id="KW-1133">Transmembrane helix</keyword>
<feature type="transmembrane region" description="Helical" evidence="1">
    <location>
        <begin position="165"/>
        <end position="182"/>
    </location>
</feature>
<dbReference type="EMBL" id="LAVA02000004">
    <property type="protein sequence ID" value="OIJ69487.1"/>
    <property type="molecule type" value="Genomic_DNA"/>
</dbReference>
<feature type="transmembrane region" description="Helical" evidence="1">
    <location>
        <begin position="87"/>
        <end position="105"/>
    </location>
</feature>